<feature type="repeat" description="PPR" evidence="2">
    <location>
        <begin position="283"/>
        <end position="317"/>
    </location>
</feature>
<feature type="repeat" description="PPR" evidence="2">
    <location>
        <begin position="384"/>
        <end position="418"/>
    </location>
</feature>
<dbReference type="Pfam" id="PF20431">
    <property type="entry name" value="E_motif"/>
    <property type="match status" value="1"/>
</dbReference>
<sequence length="575" mass="64368">MTEMPLEHRVQWTPSLLGCLLSACTRQRSMNVGRSIHAHILKQRGWCGWDLYVHNHLLNLYVKSHKLEWAHHLFDKMPNRNTVSWTVLMSGYDRCGRAHATLHLFSLMLSQDPASPPNHFTYASALSACAKQECLSLGMQLHSHVFQRGFVSYVLVSNVLISLYMGCRQVFEAELVFQEIVEPDQVSWNSLVSGLSQNNLSHAALDKFQIMRGSGVRATCFALSAAIAACLDNEADLKRLHGLAVKAGLNLDSYTGCAMIRMYSKFNNIEDATEVFAGLRLKDVASWNSLIEGYAECDQGEKALQVFTAFLGSGLEPDDITITTILGVCANLFMLDYGRQVHSLSVKNGLEGTIRVENSIIHMYSKCGCIGDGIKFFNLMKQRSLVSWTAMMGGLAQHGRAEEVIQLFQEMKREGLKPNKVTYTCLLSACRHAGLVDLGWSLFESMEIQPDMDHFISMVHILAGGGRFEEAEEFIQRCPPEHRKPLWLTYLVACKNLGEWVRGANVADKMMTVGLPTEPLVLVLFSNIFATAGRWEEVSKLREEMQIKGLKKEPGCSWLDEGRGLNLLPMVMSGY</sequence>
<accession>A0A9Q0KD74</accession>
<dbReference type="InterPro" id="IPR002885">
    <property type="entry name" value="PPR_rpt"/>
</dbReference>
<dbReference type="InterPro" id="IPR046848">
    <property type="entry name" value="E_motif"/>
</dbReference>
<evidence type="ECO:0000313" key="4">
    <source>
        <dbReference type="Proteomes" id="UP001141806"/>
    </source>
</evidence>
<dbReference type="NCBIfam" id="TIGR00756">
    <property type="entry name" value="PPR"/>
    <property type="match status" value="4"/>
</dbReference>
<dbReference type="EMBL" id="JAMYWD010000006">
    <property type="protein sequence ID" value="KAJ4968272.1"/>
    <property type="molecule type" value="Genomic_DNA"/>
</dbReference>
<dbReference type="InterPro" id="IPR046960">
    <property type="entry name" value="PPR_At4g14850-like_plant"/>
</dbReference>
<keyword evidence="4" id="KW-1185">Reference proteome</keyword>
<dbReference type="AlphaFoldDB" id="A0A9Q0KD74"/>
<protein>
    <recommendedName>
        <fullName evidence="5">Pentatricopeptide repeat-containing protein</fullName>
    </recommendedName>
</protein>
<evidence type="ECO:0008006" key="5">
    <source>
        <dbReference type="Google" id="ProtNLM"/>
    </source>
</evidence>
<reference evidence="3" key="1">
    <citation type="journal article" date="2023" name="Plant J.">
        <title>The genome of the king protea, Protea cynaroides.</title>
        <authorList>
            <person name="Chang J."/>
            <person name="Duong T.A."/>
            <person name="Schoeman C."/>
            <person name="Ma X."/>
            <person name="Roodt D."/>
            <person name="Barker N."/>
            <person name="Li Z."/>
            <person name="Van de Peer Y."/>
            <person name="Mizrachi E."/>
        </authorList>
    </citation>
    <scope>NUCLEOTIDE SEQUENCE</scope>
    <source>
        <tissue evidence="3">Young leaves</tissue>
    </source>
</reference>
<proteinExistence type="predicted"/>
<feature type="repeat" description="PPR" evidence="2">
    <location>
        <begin position="184"/>
        <end position="218"/>
    </location>
</feature>
<dbReference type="Pfam" id="PF13041">
    <property type="entry name" value="PPR_2"/>
    <property type="match status" value="2"/>
</dbReference>
<dbReference type="InterPro" id="IPR011990">
    <property type="entry name" value="TPR-like_helical_dom_sf"/>
</dbReference>
<feature type="repeat" description="PPR" evidence="2">
    <location>
        <begin position="50"/>
        <end position="84"/>
    </location>
</feature>
<dbReference type="Pfam" id="PF01535">
    <property type="entry name" value="PPR"/>
    <property type="match status" value="5"/>
</dbReference>
<keyword evidence="1" id="KW-0677">Repeat</keyword>
<dbReference type="Proteomes" id="UP001141806">
    <property type="component" value="Unassembled WGS sequence"/>
</dbReference>
<gene>
    <name evidence="3" type="ORF">NE237_014973</name>
</gene>
<dbReference type="PANTHER" id="PTHR47926">
    <property type="entry name" value="PENTATRICOPEPTIDE REPEAT-CONTAINING PROTEIN"/>
    <property type="match status" value="1"/>
</dbReference>
<dbReference type="Gene3D" id="1.25.40.10">
    <property type="entry name" value="Tetratricopeptide repeat domain"/>
    <property type="match status" value="5"/>
</dbReference>
<organism evidence="3 4">
    <name type="scientific">Protea cynaroides</name>
    <dbReference type="NCBI Taxonomy" id="273540"/>
    <lineage>
        <taxon>Eukaryota</taxon>
        <taxon>Viridiplantae</taxon>
        <taxon>Streptophyta</taxon>
        <taxon>Embryophyta</taxon>
        <taxon>Tracheophyta</taxon>
        <taxon>Spermatophyta</taxon>
        <taxon>Magnoliopsida</taxon>
        <taxon>Proteales</taxon>
        <taxon>Proteaceae</taxon>
        <taxon>Protea</taxon>
    </lineage>
</organism>
<dbReference type="FunFam" id="1.25.40.10:FF:000090">
    <property type="entry name" value="Pentatricopeptide repeat-containing protein, chloroplastic"/>
    <property type="match status" value="1"/>
</dbReference>
<evidence type="ECO:0000256" key="2">
    <source>
        <dbReference type="PROSITE-ProRule" id="PRU00708"/>
    </source>
</evidence>
<dbReference type="PROSITE" id="PS51375">
    <property type="entry name" value="PPR"/>
    <property type="match status" value="4"/>
</dbReference>
<dbReference type="OrthoDB" id="185373at2759"/>
<dbReference type="GO" id="GO:0009451">
    <property type="term" value="P:RNA modification"/>
    <property type="evidence" value="ECO:0007669"/>
    <property type="project" value="InterPro"/>
</dbReference>
<name>A0A9Q0KD74_9MAGN</name>
<evidence type="ECO:0000256" key="1">
    <source>
        <dbReference type="ARBA" id="ARBA00022737"/>
    </source>
</evidence>
<evidence type="ECO:0000313" key="3">
    <source>
        <dbReference type="EMBL" id="KAJ4968272.1"/>
    </source>
</evidence>
<dbReference type="GO" id="GO:0003723">
    <property type="term" value="F:RNA binding"/>
    <property type="evidence" value="ECO:0007669"/>
    <property type="project" value="InterPro"/>
</dbReference>
<dbReference type="FunFam" id="1.25.40.10:FF:000343">
    <property type="entry name" value="Pentatricopeptide repeat-containing protein At3g58590"/>
    <property type="match status" value="1"/>
</dbReference>
<dbReference type="PANTHER" id="PTHR47926:SF347">
    <property type="entry name" value="PENTATRICOPEPTIDE REPEAT-CONTAINING PROTEIN"/>
    <property type="match status" value="1"/>
</dbReference>
<comment type="caution">
    <text evidence="3">The sequence shown here is derived from an EMBL/GenBank/DDBJ whole genome shotgun (WGS) entry which is preliminary data.</text>
</comment>